<evidence type="ECO:0000256" key="2">
    <source>
        <dbReference type="SAM" id="Phobius"/>
    </source>
</evidence>
<accession>A0A2I0QU62</accession>
<keyword evidence="4" id="KW-1185">Reference proteome</keyword>
<keyword evidence="2" id="KW-1133">Transmembrane helix</keyword>
<sequence>MDMLKNLGIKFIASLALLFLILGVGFDVAFGNVFATTVAVVLVSYFIGDRLILPRTNNTVATASDFVLSFAVVYFMLWMLPTVGNLFTASLVSAVGVIAFEFFFHQMIDGTEEEDGIGIPDYRTQTQEFAEETNPLDGNSMDEDDLR</sequence>
<dbReference type="Proteomes" id="UP000243524">
    <property type="component" value="Unassembled WGS sequence"/>
</dbReference>
<comment type="caution">
    <text evidence="3">The sequence shown here is derived from an EMBL/GenBank/DDBJ whole genome shotgun (WGS) entry which is preliminary data.</text>
</comment>
<dbReference type="InterPro" id="IPR019649">
    <property type="entry name" value="DUF2512"/>
</dbReference>
<dbReference type="AlphaFoldDB" id="A0A2I0QU62"/>
<feature type="transmembrane region" description="Helical" evidence="2">
    <location>
        <begin position="60"/>
        <end position="80"/>
    </location>
</feature>
<dbReference type="Pfam" id="PF10710">
    <property type="entry name" value="DUF2512"/>
    <property type="match status" value="1"/>
</dbReference>
<protein>
    <recommendedName>
        <fullName evidence="5">DUF2512 domain-containing protein</fullName>
    </recommendedName>
</protein>
<feature type="transmembrane region" description="Helical" evidence="2">
    <location>
        <begin position="7"/>
        <end position="24"/>
    </location>
</feature>
<gene>
    <name evidence="3" type="ORF">CEY16_06750</name>
</gene>
<dbReference type="EMBL" id="PJNH01000002">
    <property type="protein sequence ID" value="PKR77630.1"/>
    <property type="molecule type" value="Genomic_DNA"/>
</dbReference>
<organism evidence="3 4">
    <name type="scientific">Halalkalibacillus sediminis</name>
    <dbReference type="NCBI Taxonomy" id="2018042"/>
    <lineage>
        <taxon>Bacteria</taxon>
        <taxon>Bacillati</taxon>
        <taxon>Bacillota</taxon>
        <taxon>Bacilli</taxon>
        <taxon>Bacillales</taxon>
        <taxon>Bacillaceae</taxon>
        <taxon>Halalkalibacillus</taxon>
    </lineage>
</organism>
<reference evidence="3 4" key="1">
    <citation type="submission" date="2017-06" db="EMBL/GenBank/DDBJ databases">
        <title>the draft geome sequence of Illustriluteabacillus marina B3227.</title>
        <authorList>
            <person name="He R.-H."/>
            <person name="Du Z.-J."/>
        </authorList>
    </citation>
    <scope>NUCLEOTIDE SEQUENCE [LARGE SCALE GENOMIC DNA]</scope>
    <source>
        <strain evidence="3 4">B3227</strain>
    </source>
</reference>
<evidence type="ECO:0000313" key="4">
    <source>
        <dbReference type="Proteomes" id="UP000243524"/>
    </source>
</evidence>
<feature type="transmembrane region" description="Helical" evidence="2">
    <location>
        <begin position="86"/>
        <end position="104"/>
    </location>
</feature>
<proteinExistence type="predicted"/>
<evidence type="ECO:0000256" key="1">
    <source>
        <dbReference type="SAM" id="MobiDB-lite"/>
    </source>
</evidence>
<keyword evidence="2" id="KW-0472">Membrane</keyword>
<feature type="region of interest" description="Disordered" evidence="1">
    <location>
        <begin position="128"/>
        <end position="147"/>
    </location>
</feature>
<keyword evidence="2" id="KW-0812">Transmembrane</keyword>
<feature type="transmembrane region" description="Helical" evidence="2">
    <location>
        <begin position="30"/>
        <end position="48"/>
    </location>
</feature>
<dbReference type="OrthoDB" id="2111682at2"/>
<name>A0A2I0QU62_9BACI</name>
<evidence type="ECO:0008006" key="5">
    <source>
        <dbReference type="Google" id="ProtNLM"/>
    </source>
</evidence>
<evidence type="ECO:0000313" key="3">
    <source>
        <dbReference type="EMBL" id="PKR77630.1"/>
    </source>
</evidence>